<keyword evidence="1" id="KW-1133">Transmembrane helix</keyword>
<keyword evidence="1" id="KW-0812">Transmembrane</keyword>
<evidence type="ECO:0000313" key="2">
    <source>
        <dbReference type="EMBL" id="MEL1243934.1"/>
    </source>
</evidence>
<dbReference type="Proteomes" id="UP001464555">
    <property type="component" value="Unassembled WGS sequence"/>
</dbReference>
<name>A0ABU9HUU7_9FLAO</name>
<comment type="caution">
    <text evidence="2">The sequence shown here is derived from an EMBL/GenBank/DDBJ whole genome shotgun (WGS) entry which is preliminary data.</text>
</comment>
<gene>
    <name evidence="2" type="ORF">AAEO56_06635</name>
</gene>
<sequence length="114" mass="12954">MSSDTFYIKEGSHFKLWVSLKNKISFEAELMEQGIPYHIDDNQSTLGSDIRYFLPDDYREKIDAIIMDIGIPASTDTITMHDIADSRKVQKLYLVAVLAVVLLLVIIAIFDINS</sequence>
<keyword evidence="3" id="KW-1185">Reference proteome</keyword>
<accession>A0ABU9HUU7</accession>
<dbReference type="RefSeq" id="WP_341696249.1">
    <property type="nucleotide sequence ID" value="NZ_JBBYHR010000003.1"/>
</dbReference>
<proteinExistence type="predicted"/>
<evidence type="ECO:0000313" key="3">
    <source>
        <dbReference type="Proteomes" id="UP001464555"/>
    </source>
</evidence>
<keyword evidence="1" id="KW-0472">Membrane</keyword>
<evidence type="ECO:0000256" key="1">
    <source>
        <dbReference type="SAM" id="Phobius"/>
    </source>
</evidence>
<feature type="transmembrane region" description="Helical" evidence="1">
    <location>
        <begin position="92"/>
        <end position="110"/>
    </location>
</feature>
<dbReference type="EMBL" id="JBBYHR010000003">
    <property type="protein sequence ID" value="MEL1243934.1"/>
    <property type="molecule type" value="Genomic_DNA"/>
</dbReference>
<reference evidence="2 3" key="1">
    <citation type="submission" date="2024-04" db="EMBL/GenBank/DDBJ databases">
        <title>Flavobacterium sp. DGU11 16S ribosomal RNA gene Genome sequencing and assembly.</title>
        <authorList>
            <person name="Park S."/>
        </authorList>
    </citation>
    <scope>NUCLEOTIDE SEQUENCE [LARGE SCALE GENOMIC DNA]</scope>
    <source>
        <strain evidence="2 3">DGU11</strain>
    </source>
</reference>
<protein>
    <submittedName>
        <fullName evidence="2">Uncharacterized protein</fullName>
    </submittedName>
</protein>
<organism evidence="2 3">
    <name type="scientific">Flavobacterium arundinis</name>
    <dbReference type="NCBI Taxonomy" id="3139143"/>
    <lineage>
        <taxon>Bacteria</taxon>
        <taxon>Pseudomonadati</taxon>
        <taxon>Bacteroidota</taxon>
        <taxon>Flavobacteriia</taxon>
        <taxon>Flavobacteriales</taxon>
        <taxon>Flavobacteriaceae</taxon>
        <taxon>Flavobacterium</taxon>
    </lineage>
</organism>